<dbReference type="SUPFAM" id="SSF52540">
    <property type="entry name" value="P-loop containing nucleoside triphosphate hydrolases"/>
    <property type="match status" value="1"/>
</dbReference>
<name>A0A561TU66_9ACTN</name>
<sequence length="71" mass="7821">MELAYAAEQLAILPTVRRKRVEETLDLLGLADLRHRALHELSGGRQQRVAIGSVQSAVRFTPSVPAASDRQ</sequence>
<organism evidence="1 2">
    <name type="scientific">Streptomyces brevispora</name>
    <dbReference type="NCBI Taxonomy" id="887462"/>
    <lineage>
        <taxon>Bacteria</taxon>
        <taxon>Bacillati</taxon>
        <taxon>Actinomycetota</taxon>
        <taxon>Actinomycetes</taxon>
        <taxon>Kitasatosporales</taxon>
        <taxon>Streptomycetaceae</taxon>
        <taxon>Streptomyces</taxon>
    </lineage>
</organism>
<proteinExistence type="predicted"/>
<evidence type="ECO:0008006" key="3">
    <source>
        <dbReference type="Google" id="ProtNLM"/>
    </source>
</evidence>
<evidence type="ECO:0000313" key="2">
    <source>
        <dbReference type="Proteomes" id="UP000318186"/>
    </source>
</evidence>
<dbReference type="InterPro" id="IPR027417">
    <property type="entry name" value="P-loop_NTPase"/>
</dbReference>
<dbReference type="EMBL" id="VIWW01000003">
    <property type="protein sequence ID" value="TWF90658.1"/>
    <property type="molecule type" value="Genomic_DNA"/>
</dbReference>
<reference evidence="1 2" key="1">
    <citation type="submission" date="2019-06" db="EMBL/GenBank/DDBJ databases">
        <title>Sequencing the genomes of 1000 actinobacteria strains.</title>
        <authorList>
            <person name="Klenk H.-P."/>
        </authorList>
    </citation>
    <scope>NUCLEOTIDE SEQUENCE [LARGE SCALE GENOMIC DNA]</scope>
    <source>
        <strain evidence="1 2">DSM 42059</strain>
    </source>
</reference>
<dbReference type="AlphaFoldDB" id="A0A561TU66"/>
<gene>
    <name evidence="1" type="ORF">FHX80_1373</name>
</gene>
<dbReference type="Proteomes" id="UP000318186">
    <property type="component" value="Unassembled WGS sequence"/>
</dbReference>
<dbReference type="Gene3D" id="3.40.50.300">
    <property type="entry name" value="P-loop containing nucleotide triphosphate hydrolases"/>
    <property type="match status" value="1"/>
</dbReference>
<accession>A0A561TU66</accession>
<protein>
    <recommendedName>
        <fullName evidence="3">ABC transporter family protein</fullName>
    </recommendedName>
</protein>
<comment type="caution">
    <text evidence="1">The sequence shown here is derived from an EMBL/GenBank/DDBJ whole genome shotgun (WGS) entry which is preliminary data.</text>
</comment>
<evidence type="ECO:0000313" key="1">
    <source>
        <dbReference type="EMBL" id="TWF90658.1"/>
    </source>
</evidence>